<name>A0AAP4BDM4_9FIRM</name>
<evidence type="ECO:0000313" key="3">
    <source>
        <dbReference type="EMBL" id="MDI9242434.1"/>
    </source>
</evidence>
<evidence type="ECO:0000259" key="2">
    <source>
        <dbReference type="PROSITE" id="PS50006"/>
    </source>
</evidence>
<dbReference type="InterPro" id="IPR045962">
    <property type="entry name" value="DUF6382"/>
</dbReference>
<dbReference type="PROSITE" id="PS50006">
    <property type="entry name" value="FHA_DOMAIN"/>
    <property type="match status" value="1"/>
</dbReference>
<gene>
    <name evidence="3" type="ORF">QJ036_08105</name>
</gene>
<feature type="compositionally biased region" description="Basic and acidic residues" evidence="1">
    <location>
        <begin position="206"/>
        <end position="221"/>
    </location>
</feature>
<organism evidence="3 4">
    <name type="scientific">Fusibacillus kribbianus</name>
    <dbReference type="NCBI Taxonomy" id="3044208"/>
    <lineage>
        <taxon>Bacteria</taxon>
        <taxon>Bacillati</taxon>
        <taxon>Bacillota</taxon>
        <taxon>Clostridia</taxon>
        <taxon>Lachnospirales</taxon>
        <taxon>Lachnospiraceae</taxon>
        <taxon>Fusibacillus</taxon>
    </lineage>
</organism>
<dbReference type="Pfam" id="PF19909">
    <property type="entry name" value="DUF6382"/>
    <property type="match status" value="1"/>
</dbReference>
<feature type="domain" description="FHA" evidence="2">
    <location>
        <begin position="306"/>
        <end position="355"/>
    </location>
</feature>
<evidence type="ECO:0000256" key="1">
    <source>
        <dbReference type="SAM" id="MobiDB-lite"/>
    </source>
</evidence>
<comment type="caution">
    <text evidence="3">The sequence shown here is derived from an EMBL/GenBank/DDBJ whole genome shotgun (WGS) entry which is preliminary data.</text>
</comment>
<dbReference type="AlphaFoldDB" id="A0AAP4BDM4"/>
<dbReference type="SUPFAM" id="SSF49879">
    <property type="entry name" value="SMAD/FHA domain"/>
    <property type="match status" value="1"/>
</dbReference>
<feature type="region of interest" description="Disordered" evidence="1">
    <location>
        <begin position="194"/>
        <end position="225"/>
    </location>
</feature>
<dbReference type="Proteomes" id="UP001300383">
    <property type="component" value="Unassembled WGS sequence"/>
</dbReference>
<accession>A0AAP4BDM4</accession>
<evidence type="ECO:0000313" key="4">
    <source>
        <dbReference type="Proteomes" id="UP001300383"/>
    </source>
</evidence>
<dbReference type="Gene3D" id="2.60.200.20">
    <property type="match status" value="1"/>
</dbReference>
<dbReference type="InterPro" id="IPR000253">
    <property type="entry name" value="FHA_dom"/>
</dbReference>
<sequence>MSACGDLKTEYIQRNVSYKREKGRNYILFHGTGDWSGQLEMIRRNRIPGLAGFYTEWEDHDRYYGYDITGAQPLVRLLEVRSVTKEETKQLIGQLAVLLEKLDSYLLDRDKVILKPEFLYWYQEPQKPRFFFCEEQEGNFGEHLKELILFLLERSDREDRQLTELLFRLFGICGREEPEPEQLLNCFRESSGIREEKIPQTSDPPDAAKESPMAEKKENPGKRSGRVKSFWGKLFRRRRGVTEEWWDDLEPEPSRSLEPEELRWSSRGMEETSSTQILYVEEDIVSIPVLTSVPGGEPIRLEKFPFYIGTQADMDYRPEFYGVSRMHLKLDHADGCYWITDLNSTNGTRLNEKPLRPNEKCRLAHGDRLWIAGLIYEFREFGHDKMEHRRKEPFDMGAESW</sequence>
<protein>
    <submittedName>
        <fullName evidence="3">DUF6382 domain-containing protein</fullName>
    </submittedName>
</protein>
<keyword evidence="4" id="KW-1185">Reference proteome</keyword>
<dbReference type="EMBL" id="JASGBQ010000012">
    <property type="protein sequence ID" value="MDI9242434.1"/>
    <property type="molecule type" value="Genomic_DNA"/>
</dbReference>
<dbReference type="Pfam" id="PF00498">
    <property type="entry name" value="FHA"/>
    <property type="match status" value="1"/>
</dbReference>
<proteinExistence type="predicted"/>
<dbReference type="InterPro" id="IPR008984">
    <property type="entry name" value="SMAD_FHA_dom_sf"/>
</dbReference>
<reference evidence="3 4" key="1">
    <citation type="submission" date="2023-05" db="EMBL/GenBank/DDBJ databases">
        <title>[ruminococcus] sp. nov., isolated from a pig farm feces dump.</title>
        <authorList>
            <person name="Chang Y.-H."/>
        </authorList>
    </citation>
    <scope>NUCLEOTIDE SEQUENCE [LARGE SCALE GENOMIC DNA]</scope>
    <source>
        <strain evidence="3 4">YH-rum2234</strain>
    </source>
</reference>
<dbReference type="CDD" id="cd00060">
    <property type="entry name" value="FHA"/>
    <property type="match status" value="1"/>
</dbReference>